<evidence type="ECO:0000256" key="2">
    <source>
        <dbReference type="ARBA" id="ARBA00022630"/>
    </source>
</evidence>
<dbReference type="GO" id="GO:0008115">
    <property type="term" value="F:sarcosine oxidase activity"/>
    <property type="evidence" value="ECO:0007669"/>
    <property type="project" value="TreeGrafter"/>
</dbReference>
<protein>
    <submittedName>
        <fullName evidence="6">Sarcosine oxidase SolA</fullName>
    </submittedName>
</protein>
<feature type="domain" description="FAD dependent oxidoreductase" evidence="5">
    <location>
        <begin position="5"/>
        <end position="366"/>
    </location>
</feature>
<dbReference type="SUPFAM" id="SSF54373">
    <property type="entry name" value="FAD-linked reductases, C-terminal domain"/>
    <property type="match status" value="1"/>
</dbReference>
<dbReference type="PATRIC" id="fig|1305737.6.peg.2891"/>
<accession>A0A0N8KFG7</accession>
<keyword evidence="4" id="KW-0560">Oxidoreductase</keyword>
<dbReference type="Gene3D" id="3.30.9.10">
    <property type="entry name" value="D-Amino Acid Oxidase, subunit A, domain 2"/>
    <property type="match status" value="1"/>
</dbReference>
<gene>
    <name evidence="6" type="primary">solA</name>
    <name evidence="6" type="ORF">HLUCCX10_11385</name>
</gene>
<evidence type="ECO:0000313" key="7">
    <source>
        <dbReference type="Proteomes" id="UP000050421"/>
    </source>
</evidence>
<proteinExistence type="predicted"/>
<dbReference type="STRING" id="1305737.GCA_000526355_02663"/>
<dbReference type="OrthoDB" id="571248at2"/>
<evidence type="ECO:0000256" key="4">
    <source>
        <dbReference type="ARBA" id="ARBA00023002"/>
    </source>
</evidence>
<dbReference type="InterPro" id="IPR006076">
    <property type="entry name" value="FAD-dep_OxRdtase"/>
</dbReference>
<name>A0A0N8KFG7_9BACT</name>
<keyword evidence="3" id="KW-0274">FAD</keyword>
<dbReference type="PANTHER" id="PTHR10961">
    <property type="entry name" value="PEROXISOMAL SARCOSINE OXIDASE"/>
    <property type="match status" value="1"/>
</dbReference>
<evidence type="ECO:0000259" key="5">
    <source>
        <dbReference type="Pfam" id="PF01266"/>
    </source>
</evidence>
<reference evidence="6 7" key="1">
    <citation type="submission" date="2015-09" db="EMBL/GenBank/DDBJ databases">
        <title>Identification and resolution of microdiversity through metagenomic sequencing of parallel consortia.</title>
        <authorList>
            <person name="Nelson W.C."/>
            <person name="Romine M.F."/>
            <person name="Lindemann S.R."/>
        </authorList>
    </citation>
    <scope>NUCLEOTIDE SEQUENCE [LARGE SCALE GENOMIC DNA]</scope>
    <source>
        <strain evidence="6">HL-49</strain>
    </source>
</reference>
<dbReference type="Pfam" id="PF01266">
    <property type="entry name" value="DAO"/>
    <property type="match status" value="1"/>
</dbReference>
<dbReference type="eggNOG" id="COG0665">
    <property type="taxonomic scope" value="Bacteria"/>
</dbReference>
<dbReference type="SUPFAM" id="SSF51905">
    <property type="entry name" value="FAD/NAD(P)-binding domain"/>
    <property type="match status" value="1"/>
</dbReference>
<comment type="cofactor">
    <cofactor evidence="1">
        <name>FAD</name>
        <dbReference type="ChEBI" id="CHEBI:57692"/>
    </cofactor>
</comment>
<evidence type="ECO:0000256" key="3">
    <source>
        <dbReference type="ARBA" id="ARBA00022827"/>
    </source>
</evidence>
<evidence type="ECO:0000313" key="6">
    <source>
        <dbReference type="EMBL" id="KPQ14090.1"/>
    </source>
</evidence>
<dbReference type="Gene3D" id="3.50.50.60">
    <property type="entry name" value="FAD/NAD(P)-binding domain"/>
    <property type="match status" value="1"/>
</dbReference>
<evidence type="ECO:0000256" key="1">
    <source>
        <dbReference type="ARBA" id="ARBA00001974"/>
    </source>
</evidence>
<dbReference type="InterPro" id="IPR036188">
    <property type="entry name" value="FAD/NAD-bd_sf"/>
</dbReference>
<dbReference type="GO" id="GO:0050660">
    <property type="term" value="F:flavin adenine dinucleotide binding"/>
    <property type="evidence" value="ECO:0007669"/>
    <property type="project" value="InterPro"/>
</dbReference>
<sequence length="371" mass="42169">MKDYDYVVIGLGAVGSAALYFLSKSGKRILGIDRFDPPHSMGSSHGETRITRLAVGEGREYVKFARRSQEIWQEIEKEAEIELFKQAGGLLIESGQKAWVKYGGSSFFDQTKQIADSESIPHSIFDQEKLIEEFPQFHFQEKVRGYFEPSAGFVFPEKTIQAQLDLSVKNGANVRVHQPVLGIQQKGGFVEIQLREETLRAKKVILSAGGWVKDFIDPSFQKKFKICRQVLHWVKMKEESPLKSLNAVFMWGYGPEPTDFLYGFPSQDQETVKIASEQFLETEHPEQIDRSVSKLEQERFWKEKLEGRFSGFLPEIVRSEVCFYTVTEDARFILQLHPQMDRVSIVSACSGHGFKHASALGEMLAAQVLGE</sequence>
<dbReference type="Proteomes" id="UP000050421">
    <property type="component" value="Unassembled WGS sequence"/>
</dbReference>
<dbReference type="InterPro" id="IPR045170">
    <property type="entry name" value="MTOX"/>
</dbReference>
<organism evidence="6 7">
    <name type="scientific">Algoriphagus marincola HL-49</name>
    <dbReference type="NCBI Taxonomy" id="1305737"/>
    <lineage>
        <taxon>Bacteria</taxon>
        <taxon>Pseudomonadati</taxon>
        <taxon>Bacteroidota</taxon>
        <taxon>Cytophagia</taxon>
        <taxon>Cytophagales</taxon>
        <taxon>Cyclobacteriaceae</taxon>
        <taxon>Algoriphagus</taxon>
    </lineage>
</organism>
<dbReference type="NCBIfam" id="NF008425">
    <property type="entry name" value="PRK11259.1"/>
    <property type="match status" value="1"/>
</dbReference>
<keyword evidence="2" id="KW-0285">Flavoprotein</keyword>
<comment type="caution">
    <text evidence="6">The sequence shown here is derived from an EMBL/GenBank/DDBJ whole genome shotgun (WGS) entry which is preliminary data.</text>
</comment>
<dbReference type="AlphaFoldDB" id="A0A0N8KFG7"/>
<dbReference type="PANTHER" id="PTHR10961:SF7">
    <property type="entry name" value="FAD DEPENDENT OXIDOREDUCTASE DOMAIN-CONTAINING PROTEIN"/>
    <property type="match status" value="1"/>
</dbReference>
<dbReference type="EMBL" id="LJXT01000072">
    <property type="protein sequence ID" value="KPQ14090.1"/>
    <property type="molecule type" value="Genomic_DNA"/>
</dbReference>